<dbReference type="SMART" id="SM00034">
    <property type="entry name" value="CLECT"/>
    <property type="match status" value="1"/>
</dbReference>
<dbReference type="PROSITE" id="PS50041">
    <property type="entry name" value="C_TYPE_LECTIN_2"/>
    <property type="match status" value="1"/>
</dbReference>
<dbReference type="GeneTree" id="ENSGT00940000163911"/>
<dbReference type="InParanoid" id="A0A6Q2YXB8"/>
<proteinExistence type="predicted"/>
<dbReference type="Pfam" id="PF00059">
    <property type="entry name" value="Lectin_C"/>
    <property type="match status" value="1"/>
</dbReference>
<dbReference type="SUPFAM" id="SSF56436">
    <property type="entry name" value="C-type lectin-like"/>
    <property type="match status" value="1"/>
</dbReference>
<feature type="domain" description="C-type lectin" evidence="1">
    <location>
        <begin position="32"/>
        <end position="138"/>
    </location>
</feature>
<dbReference type="PANTHER" id="PTHR45784">
    <property type="entry name" value="C-TYPE LECTIN DOMAIN FAMILY 20 MEMBER A-RELATED"/>
    <property type="match status" value="1"/>
</dbReference>
<keyword evidence="3" id="KW-1185">Reference proteome</keyword>
<name>A0A6Q2YXB8_ESOLU</name>
<dbReference type="InterPro" id="IPR016186">
    <property type="entry name" value="C-type_lectin-like/link_sf"/>
</dbReference>
<protein>
    <recommendedName>
        <fullName evidence="1">C-type lectin domain-containing protein</fullName>
    </recommendedName>
</protein>
<reference evidence="2" key="2">
    <citation type="submission" date="2020-02" db="EMBL/GenBank/DDBJ databases">
        <title>Esox lucius (northern pike) genome, fEsoLuc1, primary haplotype.</title>
        <authorList>
            <person name="Myers G."/>
            <person name="Karagic N."/>
            <person name="Meyer A."/>
            <person name="Pippel M."/>
            <person name="Reichard M."/>
            <person name="Winkler S."/>
            <person name="Tracey A."/>
            <person name="Sims Y."/>
            <person name="Howe K."/>
            <person name="Rhie A."/>
            <person name="Formenti G."/>
            <person name="Durbin R."/>
            <person name="Fedrigo O."/>
            <person name="Jarvis E.D."/>
        </authorList>
    </citation>
    <scope>NUCLEOTIDE SEQUENCE [LARGE SCALE GENOMIC DNA]</scope>
</reference>
<dbReference type="PANTHER" id="PTHR45784:SF3">
    <property type="entry name" value="C-TYPE LECTIN DOMAIN FAMILY 4 MEMBER K-LIKE-RELATED"/>
    <property type="match status" value="1"/>
</dbReference>
<dbReference type="InterPro" id="IPR016187">
    <property type="entry name" value="CTDL_fold"/>
</dbReference>
<evidence type="ECO:0000313" key="3">
    <source>
        <dbReference type="Proteomes" id="UP000265140"/>
    </source>
</evidence>
<reference evidence="3" key="1">
    <citation type="journal article" date="2014" name="PLoS ONE">
        <title>The genome and linkage map of the northern pike (Esox lucius): conserved synteny revealed between the salmonid sister group and the Neoteleostei.</title>
        <authorList>
            <person name="Rondeau E.B."/>
            <person name="Minkley D.R."/>
            <person name="Leong J.S."/>
            <person name="Messmer A.M."/>
            <person name="Jantzen J.R."/>
            <person name="von Schalburg K.R."/>
            <person name="Lemon C."/>
            <person name="Bird N.H."/>
            <person name="Koop B.F."/>
        </authorList>
    </citation>
    <scope>NUCLEOTIDE SEQUENCE</scope>
</reference>
<dbReference type="Proteomes" id="UP000265140">
    <property type="component" value="Chromosome 10"/>
</dbReference>
<reference evidence="2" key="4">
    <citation type="submission" date="2025-09" db="UniProtKB">
        <authorList>
            <consortium name="Ensembl"/>
        </authorList>
    </citation>
    <scope>IDENTIFICATION</scope>
</reference>
<accession>A0A6Q2YXB8</accession>
<evidence type="ECO:0000313" key="2">
    <source>
        <dbReference type="Ensembl" id="ENSELUP00000070268.2"/>
    </source>
</evidence>
<dbReference type="AlphaFoldDB" id="A0A6Q2YXB8"/>
<dbReference type="InterPro" id="IPR001304">
    <property type="entry name" value="C-type_lectin-like"/>
</dbReference>
<dbReference type="Gene3D" id="3.10.100.10">
    <property type="entry name" value="Mannose-Binding Protein A, subunit A"/>
    <property type="match status" value="1"/>
</dbReference>
<sequence>EGRYEGAIIVQFKHLIVLIGLCTLCVSPSGHYHFVDIQKSWSEAQSYCRERYLDLVTIRNTEDMYWLNNSVKTGFNGKAWIGLHDENSWRWNLEDPAFYGQGETEYRNWNPVEPNNNGGNELCVEIRMPGNWNDIPCNIHAEIAKLQQCIAESMNKILHINTSCI</sequence>
<reference evidence="2" key="3">
    <citation type="submission" date="2025-08" db="UniProtKB">
        <authorList>
            <consortium name="Ensembl"/>
        </authorList>
    </citation>
    <scope>IDENTIFICATION</scope>
</reference>
<organism evidence="2 3">
    <name type="scientific">Esox lucius</name>
    <name type="common">Northern pike</name>
    <dbReference type="NCBI Taxonomy" id="8010"/>
    <lineage>
        <taxon>Eukaryota</taxon>
        <taxon>Metazoa</taxon>
        <taxon>Chordata</taxon>
        <taxon>Craniata</taxon>
        <taxon>Vertebrata</taxon>
        <taxon>Euteleostomi</taxon>
        <taxon>Actinopterygii</taxon>
        <taxon>Neopterygii</taxon>
        <taxon>Teleostei</taxon>
        <taxon>Protacanthopterygii</taxon>
        <taxon>Esociformes</taxon>
        <taxon>Esocidae</taxon>
        <taxon>Esox</taxon>
    </lineage>
</organism>
<dbReference type="Ensembl" id="ENSELUT00000086984.2">
    <property type="protein sequence ID" value="ENSELUP00000070268.2"/>
    <property type="gene ID" value="ENSELUG00000015967.3"/>
</dbReference>
<evidence type="ECO:0000259" key="1">
    <source>
        <dbReference type="PROSITE" id="PS50041"/>
    </source>
</evidence>